<evidence type="ECO:0000256" key="6">
    <source>
        <dbReference type="RuleBase" id="RU361216"/>
    </source>
</evidence>
<keyword evidence="3 6" id="KW-0812">Transmembrane</keyword>
<organism evidence="7 8">
    <name type="scientific">Elysia marginata</name>
    <dbReference type="NCBI Taxonomy" id="1093978"/>
    <lineage>
        <taxon>Eukaryota</taxon>
        <taxon>Metazoa</taxon>
        <taxon>Spiralia</taxon>
        <taxon>Lophotrochozoa</taxon>
        <taxon>Mollusca</taxon>
        <taxon>Gastropoda</taxon>
        <taxon>Heterobranchia</taxon>
        <taxon>Euthyneura</taxon>
        <taxon>Panpulmonata</taxon>
        <taxon>Sacoglossa</taxon>
        <taxon>Placobranchoidea</taxon>
        <taxon>Plakobranchidae</taxon>
        <taxon>Elysia</taxon>
    </lineage>
</organism>
<evidence type="ECO:0000256" key="5">
    <source>
        <dbReference type="ARBA" id="ARBA00023136"/>
    </source>
</evidence>
<comment type="caution">
    <text evidence="6">Lacks conserved residue(s) required for the propagation of feature annotation.</text>
</comment>
<evidence type="ECO:0000256" key="1">
    <source>
        <dbReference type="ARBA" id="ARBA00004141"/>
    </source>
</evidence>
<feature type="transmembrane region" description="Helical" evidence="6">
    <location>
        <begin position="12"/>
        <end position="40"/>
    </location>
</feature>
<comment type="similarity">
    <text evidence="6">Belongs to the dicarboxylate/amino acid:cation symporter (DAACS) (TC 2.A.23) family.</text>
</comment>
<comment type="caution">
    <text evidence="7">The sequence shown here is derived from an EMBL/GenBank/DDBJ whole genome shotgun (WGS) entry which is preliminary data.</text>
</comment>
<dbReference type="GO" id="GO:0016020">
    <property type="term" value="C:membrane"/>
    <property type="evidence" value="ECO:0007669"/>
    <property type="project" value="UniProtKB-SubCell"/>
</dbReference>
<dbReference type="EMBL" id="BMAT01005133">
    <property type="protein sequence ID" value="GFR88080.1"/>
    <property type="molecule type" value="Genomic_DNA"/>
</dbReference>
<feature type="non-terminal residue" evidence="7">
    <location>
        <position position="1"/>
    </location>
</feature>
<sequence length="106" mass="11139">YTGVGTDTGTAFTIGLLGILASLAIPAVNSSSVVAVVIILESMSVPTTGTVGLIMAMEWLNDRVRTTSNAMSHITCVLTTWRLSKKSFLPVPTAASDEPEDKVSRV</sequence>
<name>A0AAV4GTE1_9GAST</name>
<keyword evidence="4 6" id="KW-1133">Transmembrane helix</keyword>
<keyword evidence="2 6" id="KW-0813">Transport</keyword>
<accession>A0AAV4GTE1</accession>
<dbReference type="Proteomes" id="UP000762676">
    <property type="component" value="Unassembled WGS sequence"/>
</dbReference>
<evidence type="ECO:0000313" key="7">
    <source>
        <dbReference type="EMBL" id="GFR88080.1"/>
    </source>
</evidence>
<dbReference type="InterPro" id="IPR036458">
    <property type="entry name" value="Na:dicarbo_symporter_sf"/>
</dbReference>
<dbReference type="SUPFAM" id="SSF118215">
    <property type="entry name" value="Proton glutamate symport protein"/>
    <property type="match status" value="1"/>
</dbReference>
<dbReference type="AlphaFoldDB" id="A0AAV4GTE1"/>
<dbReference type="GO" id="GO:0015293">
    <property type="term" value="F:symporter activity"/>
    <property type="evidence" value="ECO:0007669"/>
    <property type="project" value="UniProtKB-UniRule"/>
</dbReference>
<keyword evidence="6" id="KW-0769">Symport</keyword>
<gene>
    <name evidence="7" type="ORF">ElyMa_002508800</name>
</gene>
<evidence type="ECO:0000313" key="8">
    <source>
        <dbReference type="Proteomes" id="UP000762676"/>
    </source>
</evidence>
<dbReference type="Gene3D" id="1.10.3860.10">
    <property type="entry name" value="Sodium:dicarboxylate symporter"/>
    <property type="match status" value="1"/>
</dbReference>
<evidence type="ECO:0000256" key="2">
    <source>
        <dbReference type="ARBA" id="ARBA00022448"/>
    </source>
</evidence>
<protein>
    <recommendedName>
        <fullName evidence="6">Amino acid transporter</fullName>
    </recommendedName>
</protein>
<proteinExistence type="inferred from homology"/>
<evidence type="ECO:0000256" key="3">
    <source>
        <dbReference type="ARBA" id="ARBA00022692"/>
    </source>
</evidence>
<dbReference type="InterPro" id="IPR001991">
    <property type="entry name" value="Na-dicarboxylate_symporter"/>
</dbReference>
<keyword evidence="8" id="KW-1185">Reference proteome</keyword>
<comment type="subcellular location">
    <subcellularLocation>
        <location evidence="1 6">Membrane</location>
        <topology evidence="1 6">Multi-pass membrane protein</topology>
    </subcellularLocation>
</comment>
<reference evidence="7 8" key="1">
    <citation type="journal article" date="2021" name="Elife">
        <title>Chloroplast acquisition without the gene transfer in kleptoplastic sea slugs, Plakobranchus ocellatus.</title>
        <authorList>
            <person name="Maeda T."/>
            <person name="Takahashi S."/>
            <person name="Yoshida T."/>
            <person name="Shimamura S."/>
            <person name="Takaki Y."/>
            <person name="Nagai Y."/>
            <person name="Toyoda A."/>
            <person name="Suzuki Y."/>
            <person name="Arimoto A."/>
            <person name="Ishii H."/>
            <person name="Satoh N."/>
            <person name="Nishiyama T."/>
            <person name="Hasebe M."/>
            <person name="Maruyama T."/>
            <person name="Minagawa J."/>
            <person name="Obokata J."/>
            <person name="Shigenobu S."/>
        </authorList>
    </citation>
    <scope>NUCLEOTIDE SEQUENCE [LARGE SCALE GENOMIC DNA]</scope>
</reference>
<evidence type="ECO:0000256" key="4">
    <source>
        <dbReference type="ARBA" id="ARBA00022989"/>
    </source>
</evidence>
<keyword evidence="5 6" id="KW-0472">Membrane</keyword>
<dbReference type="Pfam" id="PF00375">
    <property type="entry name" value="SDF"/>
    <property type="match status" value="1"/>
</dbReference>